<gene>
    <name evidence="1" type="ORF">ACFX5E_09565</name>
</gene>
<evidence type="ECO:0000313" key="1">
    <source>
        <dbReference type="EMBL" id="MFE3868317.1"/>
    </source>
</evidence>
<keyword evidence="2" id="KW-1185">Reference proteome</keyword>
<dbReference type="RefSeq" id="WP_379854980.1">
    <property type="nucleotide sequence ID" value="NZ_JBHZPZ010000010.1"/>
</dbReference>
<evidence type="ECO:0008006" key="3">
    <source>
        <dbReference type="Google" id="ProtNLM"/>
    </source>
</evidence>
<dbReference type="PROSITE" id="PS51257">
    <property type="entry name" value="PROKAR_LIPOPROTEIN"/>
    <property type="match status" value="1"/>
</dbReference>
<reference evidence="1 2" key="1">
    <citation type="submission" date="2024-06" db="EMBL/GenBank/DDBJ databases">
        <title>Flavobacterium spp. isolated from glacier.</title>
        <authorList>
            <person name="Han D."/>
        </authorList>
    </citation>
    <scope>NUCLEOTIDE SEQUENCE [LARGE SCALE GENOMIC DNA]</scope>
    <source>
        <strain evidence="1 2">LS2P90</strain>
    </source>
</reference>
<dbReference type="EMBL" id="JBHZPZ010000010">
    <property type="protein sequence ID" value="MFE3868317.1"/>
    <property type="molecule type" value="Genomic_DNA"/>
</dbReference>
<comment type="caution">
    <text evidence="1">The sequence shown here is derived from an EMBL/GenBank/DDBJ whole genome shotgun (WGS) entry which is preliminary data.</text>
</comment>
<organism evidence="1 2">
    <name type="scientific">Flavobacterium xylosi</name>
    <dbReference type="NCBI Taxonomy" id="3230415"/>
    <lineage>
        <taxon>Bacteria</taxon>
        <taxon>Pseudomonadati</taxon>
        <taxon>Bacteroidota</taxon>
        <taxon>Flavobacteriia</taxon>
        <taxon>Flavobacteriales</taxon>
        <taxon>Flavobacteriaceae</taxon>
        <taxon>Flavobacterium</taxon>
    </lineage>
</organism>
<protein>
    <recommendedName>
        <fullName evidence="3">YD repeat-containing protein</fullName>
    </recommendedName>
</protein>
<sequence>MKKKLVKFITCTLIATLFSCTSDEKKSSENVSLDDENILYLKSYKQDVAPSPGYYDSFFEYNNGFLLSGTGYNFLGGTFKYDNSGKLISRQINNQIYSYTYDSQNRLLKEIKDGSNDNITISYIGNKITFLNSHGDTYPYPYNEISEIYLDDLQRIIKTKRVTETSTIGYTVREYSYDSRNNITQLVYKESNSSETVPDKYVNYQYDDKKNPFYYAYKKLYKSIYYLECRNGIANYKQTGVTPNNLTALGSSETFIHTYNNYDFPVKYIQKYDNGGQTPATLERTMEYY</sequence>
<evidence type="ECO:0000313" key="2">
    <source>
        <dbReference type="Proteomes" id="UP001600109"/>
    </source>
</evidence>
<proteinExistence type="predicted"/>
<name>A0ABW6HX73_9FLAO</name>
<dbReference type="Proteomes" id="UP001600109">
    <property type="component" value="Unassembled WGS sequence"/>
</dbReference>
<accession>A0ABW6HX73</accession>